<dbReference type="RefSeq" id="WP_189061412.1">
    <property type="nucleotide sequence ID" value="NZ_BMMK01000040.1"/>
</dbReference>
<dbReference type="Proteomes" id="UP000637578">
    <property type="component" value="Unassembled WGS sequence"/>
</dbReference>
<accession>A0A8J3CJV3</accession>
<evidence type="ECO:0000256" key="1">
    <source>
        <dbReference type="SAM" id="Phobius"/>
    </source>
</evidence>
<dbReference type="EMBL" id="BMMK01000040">
    <property type="protein sequence ID" value="GGM78033.1"/>
    <property type="molecule type" value="Genomic_DNA"/>
</dbReference>
<name>A0A8J3CJV3_9PSEU</name>
<reference evidence="3" key="1">
    <citation type="journal article" date="2014" name="Int. J. Syst. Evol. Microbiol.">
        <title>Complete genome sequence of Corynebacterium casei LMG S-19264T (=DSM 44701T), isolated from a smear-ripened cheese.</title>
        <authorList>
            <consortium name="US DOE Joint Genome Institute (JGI-PGF)"/>
            <person name="Walter F."/>
            <person name="Albersmeier A."/>
            <person name="Kalinowski J."/>
            <person name="Ruckert C."/>
        </authorList>
    </citation>
    <scope>NUCLEOTIDE SEQUENCE</scope>
    <source>
        <strain evidence="3">CGMCC 4.5737</strain>
    </source>
</reference>
<comment type="caution">
    <text evidence="3">The sequence shown here is derived from an EMBL/GenBank/DDBJ whole genome shotgun (WGS) entry which is preliminary data.</text>
</comment>
<feature type="transmembrane region" description="Helical" evidence="1">
    <location>
        <begin position="9"/>
        <end position="28"/>
    </location>
</feature>
<evidence type="ECO:0000313" key="3">
    <source>
        <dbReference type="EMBL" id="GGM78033.1"/>
    </source>
</evidence>
<keyword evidence="1" id="KW-1133">Transmembrane helix</keyword>
<keyword evidence="4" id="KW-1185">Reference proteome</keyword>
<feature type="domain" description="Low molecular weight protein antigen 6 PH" evidence="2">
    <location>
        <begin position="57"/>
        <end position="137"/>
    </location>
</feature>
<organism evidence="3 4">
    <name type="scientific">Longimycelium tulufanense</name>
    <dbReference type="NCBI Taxonomy" id="907463"/>
    <lineage>
        <taxon>Bacteria</taxon>
        <taxon>Bacillati</taxon>
        <taxon>Actinomycetota</taxon>
        <taxon>Actinomycetes</taxon>
        <taxon>Pseudonocardiales</taxon>
        <taxon>Pseudonocardiaceae</taxon>
        <taxon>Longimycelium</taxon>
    </lineage>
</organism>
<dbReference type="Pfam" id="PF10756">
    <property type="entry name" value="bPH_6"/>
    <property type="match status" value="1"/>
</dbReference>
<proteinExistence type="predicted"/>
<reference evidence="3" key="2">
    <citation type="submission" date="2020-09" db="EMBL/GenBank/DDBJ databases">
        <authorList>
            <person name="Sun Q."/>
            <person name="Zhou Y."/>
        </authorList>
    </citation>
    <scope>NUCLEOTIDE SEQUENCE</scope>
    <source>
        <strain evidence="3">CGMCC 4.5737</strain>
    </source>
</reference>
<sequence length="142" mass="15344">MTTRTWSPAAGLVAVVWVLLAGAALWLVFTGDPAGRLLAGVAVVALALLAIQGTLGRPRLTADPDGIAIRSLFGPRRYPWSRVDRVRVVRGRRLGRELPVLEIDVTEEDGGEHLLVLTRLDLGTEPDDVADELTEIRQESGS</sequence>
<evidence type="ECO:0000313" key="4">
    <source>
        <dbReference type="Proteomes" id="UP000637578"/>
    </source>
</evidence>
<keyword evidence="1" id="KW-0472">Membrane</keyword>
<dbReference type="InterPro" id="IPR019692">
    <property type="entry name" value="CFP-6_PH"/>
</dbReference>
<evidence type="ECO:0000259" key="2">
    <source>
        <dbReference type="Pfam" id="PF10756"/>
    </source>
</evidence>
<keyword evidence="1" id="KW-0812">Transmembrane</keyword>
<protein>
    <recommendedName>
        <fullName evidence="2">Low molecular weight protein antigen 6 PH domain-containing protein</fullName>
    </recommendedName>
</protein>
<feature type="transmembrane region" description="Helical" evidence="1">
    <location>
        <begin position="34"/>
        <end position="51"/>
    </location>
</feature>
<dbReference type="AlphaFoldDB" id="A0A8J3CJV3"/>
<gene>
    <name evidence="3" type="ORF">GCM10012275_55860</name>
</gene>